<comment type="similarity">
    <text evidence="7">Belongs to the ThrE exporter (TC 2.A.79) family.</text>
</comment>
<protein>
    <submittedName>
        <fullName evidence="10">Uncharacterized conserved protein</fullName>
    </submittedName>
</protein>
<dbReference type="InterPro" id="IPR050539">
    <property type="entry name" value="ThrE_Dicarb/AminoAcid_Exp"/>
</dbReference>
<evidence type="ECO:0000313" key="10">
    <source>
        <dbReference type="EMBL" id="SCJ57822.1"/>
    </source>
</evidence>
<feature type="transmembrane region" description="Helical" evidence="8">
    <location>
        <begin position="79"/>
        <end position="99"/>
    </location>
</feature>
<accession>A0A1C6HJ70</accession>
<dbReference type="PANTHER" id="PTHR34390:SF1">
    <property type="entry name" value="SUCCINATE TRANSPORTER SUBUNIT YJJB-RELATED"/>
    <property type="match status" value="1"/>
</dbReference>
<feature type="transmembrane region" description="Helical" evidence="8">
    <location>
        <begin position="119"/>
        <end position="140"/>
    </location>
</feature>
<dbReference type="Pfam" id="PF12821">
    <property type="entry name" value="ThrE_2"/>
    <property type="match status" value="1"/>
</dbReference>
<comment type="subcellular location">
    <subcellularLocation>
        <location evidence="1">Cell membrane</location>
        <topology evidence="1">Multi-pass membrane protein</topology>
    </subcellularLocation>
</comment>
<feature type="domain" description="Threonine/Serine exporter ThrE" evidence="9">
    <location>
        <begin position="7"/>
        <end position="133"/>
    </location>
</feature>
<organism evidence="10">
    <name type="scientific">uncultured Anaerotruncus sp</name>
    <dbReference type="NCBI Taxonomy" id="905011"/>
    <lineage>
        <taxon>Bacteria</taxon>
        <taxon>Bacillati</taxon>
        <taxon>Bacillota</taxon>
        <taxon>Clostridia</taxon>
        <taxon>Eubacteriales</taxon>
        <taxon>Oscillospiraceae</taxon>
        <taxon>Anaerotruncus</taxon>
        <taxon>environmental samples</taxon>
    </lineage>
</organism>
<evidence type="ECO:0000256" key="7">
    <source>
        <dbReference type="ARBA" id="ARBA00034125"/>
    </source>
</evidence>
<feature type="transmembrane region" description="Helical" evidence="8">
    <location>
        <begin position="39"/>
        <end position="67"/>
    </location>
</feature>
<reference evidence="10" key="1">
    <citation type="submission" date="2015-09" db="EMBL/GenBank/DDBJ databases">
        <authorList>
            <consortium name="Pathogen Informatics"/>
        </authorList>
    </citation>
    <scope>NUCLEOTIDE SEQUENCE</scope>
    <source>
        <strain evidence="10">2789STDY5834896</strain>
    </source>
</reference>
<evidence type="ECO:0000256" key="3">
    <source>
        <dbReference type="ARBA" id="ARBA00022519"/>
    </source>
</evidence>
<dbReference type="InterPro" id="IPR024528">
    <property type="entry name" value="ThrE_2"/>
</dbReference>
<dbReference type="AlphaFoldDB" id="A0A1C6HJ70"/>
<evidence type="ECO:0000256" key="4">
    <source>
        <dbReference type="ARBA" id="ARBA00022692"/>
    </source>
</evidence>
<sequence length="154" mass="16360">MADVWACVFVFAACLSFGVAFSLRGKKILFAALGGSLSWAVYLAVVGLLPQGDILANFVAAAAVTLYSELMARRHKTPASVYLVVSFLPLVPGSGIYYTMEYGMAGDTAAFLATGLHTVQVAGAIVVGIVVAGSFVRVYYRVKERVQRAWAGSR</sequence>
<dbReference type="PANTHER" id="PTHR34390">
    <property type="entry name" value="UPF0442 PROTEIN YJJB-RELATED"/>
    <property type="match status" value="1"/>
</dbReference>
<evidence type="ECO:0000256" key="8">
    <source>
        <dbReference type="SAM" id="Phobius"/>
    </source>
</evidence>
<keyword evidence="3" id="KW-0997">Cell inner membrane</keyword>
<dbReference type="GO" id="GO:0005886">
    <property type="term" value="C:plasma membrane"/>
    <property type="evidence" value="ECO:0007669"/>
    <property type="project" value="UniProtKB-SubCell"/>
</dbReference>
<dbReference type="EMBL" id="FMHG01000001">
    <property type="protein sequence ID" value="SCJ57822.1"/>
    <property type="molecule type" value="Genomic_DNA"/>
</dbReference>
<keyword evidence="6 8" id="KW-0472">Membrane</keyword>
<name>A0A1C6HJ70_9FIRM</name>
<dbReference type="GO" id="GO:0015744">
    <property type="term" value="P:succinate transport"/>
    <property type="evidence" value="ECO:0007669"/>
    <property type="project" value="TreeGrafter"/>
</dbReference>
<evidence type="ECO:0000256" key="6">
    <source>
        <dbReference type="ARBA" id="ARBA00023136"/>
    </source>
</evidence>
<keyword evidence="5 8" id="KW-1133">Transmembrane helix</keyword>
<keyword evidence="4 8" id="KW-0812">Transmembrane</keyword>
<evidence type="ECO:0000256" key="1">
    <source>
        <dbReference type="ARBA" id="ARBA00004651"/>
    </source>
</evidence>
<gene>
    <name evidence="10" type="ORF">SAMEA3545359_00892</name>
</gene>
<proteinExistence type="inferred from homology"/>
<evidence type="ECO:0000259" key="9">
    <source>
        <dbReference type="Pfam" id="PF12821"/>
    </source>
</evidence>
<evidence type="ECO:0000256" key="5">
    <source>
        <dbReference type="ARBA" id="ARBA00022989"/>
    </source>
</evidence>
<evidence type="ECO:0000256" key="2">
    <source>
        <dbReference type="ARBA" id="ARBA00022475"/>
    </source>
</evidence>
<keyword evidence="2" id="KW-1003">Cell membrane</keyword>